<proteinExistence type="inferred from homology"/>
<evidence type="ECO:0000256" key="4">
    <source>
        <dbReference type="ARBA" id="ARBA00022692"/>
    </source>
</evidence>
<comment type="subcellular location">
    <subcellularLocation>
        <location evidence="1">Cell membrane</location>
        <topology evidence="1">Multi-pass membrane protein</topology>
    </subcellularLocation>
</comment>
<organism evidence="8 9">
    <name type="scientific">Aquirhabdus parva</name>
    <dbReference type="NCBI Taxonomy" id="2283318"/>
    <lineage>
        <taxon>Bacteria</taxon>
        <taxon>Pseudomonadati</taxon>
        <taxon>Pseudomonadota</taxon>
        <taxon>Gammaproteobacteria</taxon>
        <taxon>Moraxellales</taxon>
        <taxon>Moraxellaceae</taxon>
        <taxon>Aquirhabdus</taxon>
    </lineage>
</organism>
<dbReference type="GO" id="GO:0005886">
    <property type="term" value="C:plasma membrane"/>
    <property type="evidence" value="ECO:0007669"/>
    <property type="project" value="UniProtKB-SubCell"/>
</dbReference>
<dbReference type="EMBL" id="CP031222">
    <property type="protein sequence ID" value="AXI04651.1"/>
    <property type="molecule type" value="Genomic_DNA"/>
</dbReference>
<dbReference type="Proteomes" id="UP000253940">
    <property type="component" value="Chromosome"/>
</dbReference>
<dbReference type="Pfam" id="PF03994">
    <property type="entry name" value="DUF350"/>
    <property type="match status" value="1"/>
</dbReference>
<evidence type="ECO:0000313" key="9">
    <source>
        <dbReference type="Proteomes" id="UP000253940"/>
    </source>
</evidence>
<accession>A0A345PBJ2</accession>
<reference evidence="8 9" key="1">
    <citation type="submission" date="2018-07" db="EMBL/GenBank/DDBJ databases">
        <title>Genome sequencing of Moraxellaceae gen. HYN0046.</title>
        <authorList>
            <person name="Kim M."/>
            <person name="Yi H."/>
        </authorList>
    </citation>
    <scope>NUCLEOTIDE SEQUENCE [LARGE SCALE GENOMIC DNA]</scope>
    <source>
        <strain evidence="8 9">HYN0046</strain>
    </source>
</reference>
<evidence type="ECO:0000256" key="7">
    <source>
        <dbReference type="SAM" id="Phobius"/>
    </source>
</evidence>
<evidence type="ECO:0000256" key="3">
    <source>
        <dbReference type="ARBA" id="ARBA00022475"/>
    </source>
</evidence>
<protein>
    <submittedName>
        <fullName evidence="8">DUF350 domain-containing protein</fullName>
    </submittedName>
</protein>
<gene>
    <name evidence="8" type="ORF">HYN46_10350</name>
</gene>
<comment type="similarity">
    <text evidence="2">Belongs to the UPF0719 family.</text>
</comment>
<dbReference type="AlphaFoldDB" id="A0A345PBJ2"/>
<feature type="transmembrane region" description="Helical" evidence="7">
    <location>
        <begin position="88"/>
        <end position="110"/>
    </location>
</feature>
<dbReference type="OrthoDB" id="5573330at2"/>
<evidence type="ECO:0000256" key="2">
    <source>
        <dbReference type="ARBA" id="ARBA00005779"/>
    </source>
</evidence>
<evidence type="ECO:0000256" key="6">
    <source>
        <dbReference type="ARBA" id="ARBA00023136"/>
    </source>
</evidence>
<keyword evidence="9" id="KW-1185">Reference proteome</keyword>
<keyword evidence="5 7" id="KW-1133">Transmembrane helix</keyword>
<evidence type="ECO:0000256" key="1">
    <source>
        <dbReference type="ARBA" id="ARBA00004651"/>
    </source>
</evidence>
<dbReference type="PANTHER" id="PTHR40043:SF1">
    <property type="entry name" value="UPF0719 INNER MEMBRANE PROTEIN YJFL"/>
    <property type="match status" value="1"/>
</dbReference>
<name>A0A345PBJ2_9GAMM</name>
<evidence type="ECO:0000313" key="8">
    <source>
        <dbReference type="EMBL" id="AXI04651.1"/>
    </source>
</evidence>
<feature type="transmembrane region" description="Helical" evidence="7">
    <location>
        <begin position="23"/>
        <end position="44"/>
    </location>
</feature>
<feature type="transmembrane region" description="Helical" evidence="7">
    <location>
        <begin position="56"/>
        <end position="82"/>
    </location>
</feature>
<sequence>MQDLIQFVGQELSQLVTPFLLNYALYLFGGVVFTFIFSVIYMWFTPYNEMALIRAGHGAAALSFAGALIGFALTLAACAIYHTSFVAFMGWALAAMVVQLIGYVVTSRLIPNLKQHMLDNNLAVGGFVGTVALALGILNAGCLS</sequence>
<keyword evidence="3" id="KW-1003">Cell membrane</keyword>
<dbReference type="PANTHER" id="PTHR40043">
    <property type="entry name" value="UPF0719 INNER MEMBRANE PROTEIN YJFL"/>
    <property type="match status" value="1"/>
</dbReference>
<keyword evidence="6 7" id="KW-0472">Membrane</keyword>
<dbReference type="InterPro" id="IPR007140">
    <property type="entry name" value="DUF350"/>
</dbReference>
<dbReference type="KEGG" id="mbah:HYN46_10350"/>
<feature type="transmembrane region" description="Helical" evidence="7">
    <location>
        <begin position="122"/>
        <end position="141"/>
    </location>
</feature>
<evidence type="ECO:0000256" key="5">
    <source>
        <dbReference type="ARBA" id="ARBA00022989"/>
    </source>
</evidence>
<keyword evidence="4 7" id="KW-0812">Transmembrane</keyword>
<dbReference type="RefSeq" id="WP_114900715.1">
    <property type="nucleotide sequence ID" value="NZ_CP031222.1"/>
</dbReference>